<protein>
    <submittedName>
        <fullName evidence="2">Uncharacterized protein</fullName>
    </submittedName>
</protein>
<dbReference type="Proteomes" id="UP000078541">
    <property type="component" value="Unassembled WGS sequence"/>
</dbReference>
<dbReference type="AlphaFoldDB" id="A0A195FJC4"/>
<sequence>MDVPRMQAETIRQETQESYDVAAVKFNGAISRTTAHPFYFKFTVFKIRHLLPLNINFTQDNTLKEDELPHIRGVQDAKFKGAVLLCENIFTFGTKKIGDGIKRDKRIRDGKSGTIAKERQRGGKRSRLDAAGHEKASVVRPSEIRFEEKENKAKS</sequence>
<accession>A0A195FJC4</accession>
<reference evidence="2 3" key="1">
    <citation type="submission" date="2016-03" db="EMBL/GenBank/DDBJ databases">
        <title>Trachymyrmex septentrionalis WGS genome.</title>
        <authorList>
            <person name="Nygaard S."/>
            <person name="Hu H."/>
            <person name="Boomsma J."/>
            <person name="Zhang G."/>
        </authorList>
    </citation>
    <scope>NUCLEOTIDE SEQUENCE [LARGE SCALE GENOMIC DNA]</scope>
    <source>
        <strain evidence="2">Tsep2-gDNA-1</strain>
        <tissue evidence="2">Whole body</tissue>
    </source>
</reference>
<organism evidence="2 3">
    <name type="scientific">Trachymyrmex septentrionalis</name>
    <dbReference type="NCBI Taxonomy" id="34720"/>
    <lineage>
        <taxon>Eukaryota</taxon>
        <taxon>Metazoa</taxon>
        <taxon>Ecdysozoa</taxon>
        <taxon>Arthropoda</taxon>
        <taxon>Hexapoda</taxon>
        <taxon>Insecta</taxon>
        <taxon>Pterygota</taxon>
        <taxon>Neoptera</taxon>
        <taxon>Endopterygota</taxon>
        <taxon>Hymenoptera</taxon>
        <taxon>Apocrita</taxon>
        <taxon>Aculeata</taxon>
        <taxon>Formicoidea</taxon>
        <taxon>Formicidae</taxon>
        <taxon>Myrmicinae</taxon>
        <taxon>Trachymyrmex</taxon>
    </lineage>
</organism>
<evidence type="ECO:0000256" key="1">
    <source>
        <dbReference type="SAM" id="MobiDB-lite"/>
    </source>
</evidence>
<gene>
    <name evidence="2" type="ORF">ALC56_05448</name>
</gene>
<keyword evidence="3" id="KW-1185">Reference proteome</keyword>
<evidence type="ECO:0000313" key="2">
    <source>
        <dbReference type="EMBL" id="KYN40503.1"/>
    </source>
</evidence>
<name>A0A195FJC4_9HYME</name>
<dbReference type="EMBL" id="KQ981523">
    <property type="protein sequence ID" value="KYN40503.1"/>
    <property type="molecule type" value="Genomic_DNA"/>
</dbReference>
<feature type="region of interest" description="Disordered" evidence="1">
    <location>
        <begin position="108"/>
        <end position="155"/>
    </location>
</feature>
<evidence type="ECO:0000313" key="3">
    <source>
        <dbReference type="Proteomes" id="UP000078541"/>
    </source>
</evidence>
<proteinExistence type="predicted"/>